<dbReference type="InterPro" id="IPR037682">
    <property type="entry name" value="TonB_C"/>
</dbReference>
<comment type="subcellular location">
    <subcellularLocation>
        <location evidence="1 10">Cell inner membrane</location>
        <topology evidence="1 10">Single-pass membrane protein</topology>
        <orientation evidence="1 10">Periplasmic side</orientation>
    </subcellularLocation>
</comment>
<keyword evidence="16" id="KW-1185">Reference proteome</keyword>
<keyword evidence="6 10" id="KW-0812">Transmembrane</keyword>
<evidence type="ECO:0000256" key="11">
    <source>
        <dbReference type="SAM" id="MobiDB-lite"/>
    </source>
</evidence>
<dbReference type="PANTHER" id="PTHR33446:SF14">
    <property type="entry name" value="PROTEIN TONB"/>
    <property type="match status" value="1"/>
</dbReference>
<evidence type="ECO:0000256" key="9">
    <source>
        <dbReference type="ARBA" id="ARBA00023136"/>
    </source>
</evidence>
<gene>
    <name evidence="13" type="ORF">AOG27_01665</name>
    <name evidence="14" type="ORF">PQI24_19565</name>
</gene>
<evidence type="ECO:0000256" key="5">
    <source>
        <dbReference type="ARBA" id="ARBA00022519"/>
    </source>
</evidence>
<dbReference type="InterPro" id="IPR006260">
    <property type="entry name" value="TonB/TolA_C"/>
</dbReference>
<dbReference type="GO" id="GO:0055085">
    <property type="term" value="P:transmembrane transport"/>
    <property type="evidence" value="ECO:0007669"/>
    <property type="project" value="InterPro"/>
</dbReference>
<dbReference type="PATRIC" id="fig|570156.3.peg.329"/>
<evidence type="ECO:0000256" key="3">
    <source>
        <dbReference type="ARBA" id="ARBA00022448"/>
    </source>
</evidence>
<dbReference type="PANTHER" id="PTHR33446">
    <property type="entry name" value="PROTEIN TONB-RELATED"/>
    <property type="match status" value="1"/>
</dbReference>
<keyword evidence="10" id="KW-0735">Signal-anchor</keyword>
<evidence type="ECO:0000256" key="4">
    <source>
        <dbReference type="ARBA" id="ARBA00022475"/>
    </source>
</evidence>
<evidence type="ECO:0000256" key="7">
    <source>
        <dbReference type="ARBA" id="ARBA00022927"/>
    </source>
</evidence>
<comment type="caution">
    <text evidence="13">The sequence shown here is derived from an EMBL/GenBank/DDBJ whole genome shotgun (WGS) entry which is preliminary data.</text>
</comment>
<evidence type="ECO:0000256" key="6">
    <source>
        <dbReference type="ARBA" id="ARBA00022692"/>
    </source>
</evidence>
<comment type="similarity">
    <text evidence="2 10">Belongs to the TonB family.</text>
</comment>
<dbReference type="EMBL" id="JAQPZS010000026">
    <property type="protein sequence ID" value="MEJ6498239.1"/>
    <property type="molecule type" value="Genomic_DNA"/>
</dbReference>
<evidence type="ECO:0000313" key="15">
    <source>
        <dbReference type="Proteomes" id="UP000050378"/>
    </source>
</evidence>
<protein>
    <recommendedName>
        <fullName evidence="10">Protein TonB</fullName>
    </recommendedName>
</protein>
<dbReference type="GO" id="GO:0031992">
    <property type="term" value="F:energy transducer activity"/>
    <property type="evidence" value="ECO:0007669"/>
    <property type="project" value="InterPro"/>
</dbReference>
<evidence type="ECO:0000313" key="13">
    <source>
        <dbReference type="EMBL" id="KPM85517.1"/>
    </source>
</evidence>
<dbReference type="GO" id="GO:0030288">
    <property type="term" value="C:outer membrane-bounded periplasmic space"/>
    <property type="evidence" value="ECO:0007669"/>
    <property type="project" value="InterPro"/>
</dbReference>
<evidence type="ECO:0000256" key="10">
    <source>
        <dbReference type="RuleBase" id="RU362123"/>
    </source>
</evidence>
<dbReference type="STRING" id="570156.AOG27_01665"/>
<dbReference type="SUPFAM" id="SSF74653">
    <property type="entry name" value="TolA/TonB C-terminal domain"/>
    <property type="match status" value="1"/>
</dbReference>
<dbReference type="InterPro" id="IPR051045">
    <property type="entry name" value="TonB-dependent_transducer"/>
</dbReference>
<accession>A0A0P7ERY9</accession>
<evidence type="ECO:0000313" key="14">
    <source>
        <dbReference type="EMBL" id="MEJ6498239.1"/>
    </source>
</evidence>
<name>A0A0P7ERY9_9GAMM</name>
<evidence type="ECO:0000313" key="16">
    <source>
        <dbReference type="Proteomes" id="UP001377972"/>
    </source>
</evidence>
<evidence type="ECO:0000256" key="8">
    <source>
        <dbReference type="ARBA" id="ARBA00022989"/>
    </source>
</evidence>
<dbReference type="GO" id="GO:0015891">
    <property type="term" value="P:siderophore transport"/>
    <property type="evidence" value="ECO:0007669"/>
    <property type="project" value="InterPro"/>
</dbReference>
<feature type="region of interest" description="Disordered" evidence="11">
    <location>
        <begin position="72"/>
        <end position="93"/>
    </location>
</feature>
<evidence type="ECO:0000256" key="1">
    <source>
        <dbReference type="ARBA" id="ARBA00004383"/>
    </source>
</evidence>
<evidence type="ECO:0000259" key="12">
    <source>
        <dbReference type="PROSITE" id="PS52015"/>
    </source>
</evidence>
<dbReference type="EMBL" id="LJTC01000001">
    <property type="protein sequence ID" value="KPM85517.1"/>
    <property type="molecule type" value="Genomic_DNA"/>
</dbReference>
<keyword evidence="5 10" id="KW-0997">Cell inner membrane</keyword>
<dbReference type="PRINTS" id="PR01374">
    <property type="entry name" value="TONBPROTEIN"/>
</dbReference>
<reference evidence="14 16" key="2">
    <citation type="submission" date="2023-01" db="EMBL/GenBank/DDBJ databases">
        <title>Trichodesmium-associated heterotrophic epibiont bacteria.</title>
        <authorList>
            <person name="Cleveland C.S."/>
            <person name="Webb E.A."/>
        </authorList>
    </citation>
    <scope>NUCLEOTIDE SEQUENCE [LARGE SCALE GENOMIC DNA]</scope>
    <source>
        <strain evidence="14 16">USCH2</strain>
    </source>
</reference>
<dbReference type="RefSeq" id="WP_054551272.1">
    <property type="nucleotide sequence ID" value="NZ_JAQPZS010000026.1"/>
</dbReference>
<feature type="compositionally biased region" description="Pro residues" evidence="11">
    <location>
        <begin position="75"/>
        <end position="91"/>
    </location>
</feature>
<feature type="domain" description="TonB C-terminal" evidence="12">
    <location>
        <begin position="123"/>
        <end position="215"/>
    </location>
</feature>
<dbReference type="Gene3D" id="3.30.2420.10">
    <property type="entry name" value="TonB"/>
    <property type="match status" value="1"/>
</dbReference>
<dbReference type="OrthoDB" id="1628901at2"/>
<dbReference type="GO" id="GO:0005886">
    <property type="term" value="C:plasma membrane"/>
    <property type="evidence" value="ECO:0007669"/>
    <property type="project" value="UniProtKB-SubCell"/>
</dbReference>
<dbReference type="InterPro" id="IPR003538">
    <property type="entry name" value="TonB"/>
</dbReference>
<keyword evidence="9 10" id="KW-0472">Membrane</keyword>
<dbReference type="Pfam" id="PF03544">
    <property type="entry name" value="TonB_C"/>
    <property type="match status" value="1"/>
</dbReference>
<feature type="transmembrane region" description="Helical" evidence="10">
    <location>
        <begin position="20"/>
        <end position="42"/>
    </location>
</feature>
<sequence length="215" mass="23406">MHTLPLNSASLNNSNAALKTTAAIIGGGVMTFAAFAFMQYLISAEQRADVKTGPDITVEIYEVPEDSKVQVKQTLPPPPVAKMPPKVPPRPTIDTTETVVVADLTPTMTFDNIGDTLSKTINQPTGDATPIVRINPKYPPVAARDGIEGWVQISFSISPTGEVIDPVIIDAEPKRVFDREAIRAIKRWKYRPKVVEGVAQLQTNQSVQLDFKIDG</sequence>
<organism evidence="13 15">
    <name type="scientific">Pseudoalteromonas lipolytica</name>
    <dbReference type="NCBI Taxonomy" id="570156"/>
    <lineage>
        <taxon>Bacteria</taxon>
        <taxon>Pseudomonadati</taxon>
        <taxon>Pseudomonadota</taxon>
        <taxon>Gammaproteobacteria</taxon>
        <taxon>Alteromonadales</taxon>
        <taxon>Pseudoalteromonadaceae</taxon>
        <taxon>Pseudoalteromonas</taxon>
    </lineage>
</organism>
<dbReference type="NCBIfam" id="TIGR01352">
    <property type="entry name" value="tonB_Cterm"/>
    <property type="match status" value="1"/>
</dbReference>
<keyword evidence="7 10" id="KW-0653">Protein transport</keyword>
<evidence type="ECO:0000256" key="2">
    <source>
        <dbReference type="ARBA" id="ARBA00006555"/>
    </source>
</evidence>
<comment type="function">
    <text evidence="10">Interacts with outer membrane receptor proteins that carry out high-affinity binding and energy dependent uptake into the periplasmic space of specific substrates. It could act to transduce energy from the cytoplasmic membrane to specific energy-requiring processes in the outer membrane, resulting in the release into the periplasm of ligands bound by these outer membrane proteins.</text>
</comment>
<dbReference type="Proteomes" id="UP000050378">
    <property type="component" value="Unassembled WGS sequence"/>
</dbReference>
<dbReference type="AlphaFoldDB" id="A0A0P7ERY9"/>
<dbReference type="GO" id="GO:0015031">
    <property type="term" value="P:protein transport"/>
    <property type="evidence" value="ECO:0007669"/>
    <property type="project" value="UniProtKB-UniRule"/>
</dbReference>
<reference evidence="13 15" key="1">
    <citation type="submission" date="2015-09" db="EMBL/GenBank/DDBJ databases">
        <title>Draft Genome Sequence of Pseudoalteromonas lipolytica UCD-48B.</title>
        <authorList>
            <person name="Krusor M."/>
            <person name="Coil D.A."/>
            <person name="Lang J.M."/>
            <person name="Eisen J.A."/>
            <person name="Alexiev A."/>
        </authorList>
    </citation>
    <scope>NUCLEOTIDE SEQUENCE [LARGE SCALE GENOMIC DNA]</scope>
    <source>
        <strain evidence="13 15">UCD-48B</strain>
    </source>
</reference>
<keyword evidence="4 10" id="KW-1003">Cell membrane</keyword>
<keyword evidence="3 10" id="KW-0813">Transport</keyword>
<keyword evidence="8 10" id="KW-1133">Transmembrane helix</keyword>
<dbReference type="Proteomes" id="UP001377972">
    <property type="component" value="Unassembled WGS sequence"/>
</dbReference>
<proteinExistence type="inferred from homology"/>
<dbReference type="PROSITE" id="PS52015">
    <property type="entry name" value="TONB_CTD"/>
    <property type="match status" value="1"/>
</dbReference>